<dbReference type="GO" id="GO:0016020">
    <property type="term" value="C:membrane"/>
    <property type="evidence" value="ECO:0007669"/>
    <property type="project" value="UniProtKB-SubCell"/>
</dbReference>
<dbReference type="InterPro" id="IPR023380">
    <property type="entry name" value="DsbB-like_sf"/>
</dbReference>
<keyword evidence="4 5" id="KW-0472">Membrane</keyword>
<organism evidence="6 7">
    <name type="scientific">SAR86 cluster bacterium SAR86B</name>
    <dbReference type="NCBI Taxonomy" id="1123867"/>
    <lineage>
        <taxon>Bacteria</taxon>
        <taxon>Pseudomonadati</taxon>
        <taxon>Pseudomonadota</taxon>
        <taxon>Gammaproteobacteria</taxon>
        <taxon>SAR86 cluster</taxon>
    </lineage>
</organism>
<dbReference type="GO" id="GO:0015035">
    <property type="term" value="F:protein-disulfide reductase activity"/>
    <property type="evidence" value="ECO:0007669"/>
    <property type="project" value="InterPro"/>
</dbReference>
<sequence length="165" mass="18931">MINIIKTLYLKYFELTSAICATLIIVLAILMEKLLYLNACNLCILARFAFAGIALVSFSAHFFKKYQLAHKLFNIFFSLSGLVFMGRQIMLQNLPEEEVMMLEGCGLPLFTTFEYYGVFNGILMALKGGSSCAKIDWEFIFNFAEWGFLFFSIYLITNLHKIFSK</sequence>
<dbReference type="SUPFAM" id="SSF158442">
    <property type="entry name" value="DsbB-like"/>
    <property type="match status" value="1"/>
</dbReference>
<proteinExistence type="predicted"/>
<reference evidence="6 7" key="1">
    <citation type="journal article" date="2012" name="ISME J.">
        <title>Genomic insights to SAR86, an abundant and uncultivated marine bacterial lineage.</title>
        <authorList>
            <person name="Dupont C.L."/>
            <person name="Rusch D.B."/>
            <person name="Yooseph S."/>
            <person name="Lombardo M.J."/>
            <person name="Richter R.A."/>
            <person name="Valas R."/>
            <person name="Novotny M."/>
            <person name="Yee-Greenbaum J."/>
            <person name="Selengut J.D."/>
            <person name="Haft D.H."/>
            <person name="Halpern A.L."/>
            <person name="Lasken R.S."/>
            <person name="Nealson K."/>
            <person name="Friedman R."/>
            <person name="Venter J.C."/>
        </authorList>
    </citation>
    <scope>NUCLEOTIDE SEQUENCE [LARGE SCALE GENOMIC DNA]</scope>
</reference>
<dbReference type="InterPro" id="IPR003752">
    <property type="entry name" value="DiS_bond_form_DsbB/BdbC"/>
</dbReference>
<comment type="subcellular location">
    <subcellularLocation>
        <location evidence="1">Membrane</location>
        <topology evidence="1">Multi-pass membrane protein</topology>
    </subcellularLocation>
</comment>
<evidence type="ECO:0000256" key="4">
    <source>
        <dbReference type="ARBA" id="ARBA00023136"/>
    </source>
</evidence>
<evidence type="ECO:0000313" key="6">
    <source>
        <dbReference type="EMBL" id="EJP73052.1"/>
    </source>
</evidence>
<evidence type="ECO:0000313" key="7">
    <source>
        <dbReference type="Proteomes" id="UP000010116"/>
    </source>
</evidence>
<evidence type="ECO:0000256" key="3">
    <source>
        <dbReference type="ARBA" id="ARBA00022989"/>
    </source>
</evidence>
<gene>
    <name evidence="6" type="ORF">NT02SARS_1345</name>
</gene>
<dbReference type="GO" id="GO:0006457">
    <property type="term" value="P:protein folding"/>
    <property type="evidence" value="ECO:0007669"/>
    <property type="project" value="InterPro"/>
</dbReference>
<keyword evidence="2 5" id="KW-0812">Transmembrane</keyword>
<evidence type="ECO:0000256" key="1">
    <source>
        <dbReference type="ARBA" id="ARBA00004141"/>
    </source>
</evidence>
<evidence type="ECO:0000256" key="5">
    <source>
        <dbReference type="SAM" id="Phobius"/>
    </source>
</evidence>
<dbReference type="Pfam" id="PF02600">
    <property type="entry name" value="DsbB"/>
    <property type="match status" value="1"/>
</dbReference>
<dbReference type="AlphaFoldDB" id="J4V3D9"/>
<protein>
    <submittedName>
        <fullName evidence="6">Putative disulfide bond formation protein B</fullName>
    </submittedName>
</protein>
<name>J4V3D9_9GAMM</name>
<feature type="transmembrane region" description="Helical" evidence="5">
    <location>
        <begin position="12"/>
        <end position="30"/>
    </location>
</feature>
<dbReference type="Proteomes" id="UP000010116">
    <property type="component" value="Unassembled WGS sequence"/>
</dbReference>
<feature type="transmembrane region" description="Helical" evidence="5">
    <location>
        <begin position="36"/>
        <end position="60"/>
    </location>
</feature>
<dbReference type="Gene3D" id="1.20.1550.10">
    <property type="entry name" value="DsbB-like"/>
    <property type="match status" value="1"/>
</dbReference>
<feature type="transmembrane region" description="Helical" evidence="5">
    <location>
        <begin position="72"/>
        <end position="91"/>
    </location>
</feature>
<keyword evidence="3 5" id="KW-1133">Transmembrane helix</keyword>
<feature type="transmembrane region" description="Helical" evidence="5">
    <location>
        <begin position="139"/>
        <end position="157"/>
    </location>
</feature>
<evidence type="ECO:0000256" key="2">
    <source>
        <dbReference type="ARBA" id="ARBA00022692"/>
    </source>
</evidence>
<dbReference type="HOGENOM" id="CLU_098660_1_1_6"/>
<accession>J4V3D9</accession>
<dbReference type="EMBL" id="JH611183">
    <property type="protein sequence ID" value="EJP73052.1"/>
    <property type="molecule type" value="Genomic_DNA"/>
</dbReference>